<feature type="transmembrane region" description="Helical" evidence="6">
    <location>
        <begin position="374"/>
        <end position="393"/>
    </location>
</feature>
<feature type="transmembrane region" description="Helical" evidence="6">
    <location>
        <begin position="207"/>
        <end position="232"/>
    </location>
</feature>
<evidence type="ECO:0000256" key="6">
    <source>
        <dbReference type="SAM" id="Phobius"/>
    </source>
</evidence>
<gene>
    <name evidence="7" type="ORF">SAMN05216438_1218</name>
</gene>
<evidence type="ECO:0000256" key="2">
    <source>
        <dbReference type="ARBA" id="ARBA00022448"/>
    </source>
</evidence>
<evidence type="ECO:0000256" key="1">
    <source>
        <dbReference type="ARBA" id="ARBA00004141"/>
    </source>
</evidence>
<evidence type="ECO:0000256" key="5">
    <source>
        <dbReference type="ARBA" id="ARBA00023136"/>
    </source>
</evidence>
<dbReference type="PANTHER" id="PTHR43243">
    <property type="entry name" value="INNER MEMBRANE TRANSPORTER YGJI-RELATED"/>
    <property type="match status" value="1"/>
</dbReference>
<dbReference type="Proteomes" id="UP000181969">
    <property type="component" value="Unassembled WGS sequence"/>
</dbReference>
<feature type="transmembrane region" description="Helical" evidence="6">
    <location>
        <begin position="145"/>
        <end position="164"/>
    </location>
</feature>
<evidence type="ECO:0000256" key="4">
    <source>
        <dbReference type="ARBA" id="ARBA00022989"/>
    </source>
</evidence>
<feature type="transmembrane region" description="Helical" evidence="6">
    <location>
        <begin position="54"/>
        <end position="75"/>
    </location>
</feature>
<feature type="transmembrane region" description="Helical" evidence="6">
    <location>
        <begin position="347"/>
        <end position="368"/>
    </location>
</feature>
<sequence>MNIFRKRVVQEKSEMKRTLNSMDLTLLGLGSMVGAGIFTFTGVGVALIAGPSLIISIIIAGVAVGLSALIFAEFASRVPSRGGPYGYIYAVFGEFPAWIVGWLLAIEFFTTISIVAKSWSGYFKGLLHLQLPSRLDGSFGHTSGFSIDLIPMLVVAAITVMIFLNTRTVSHLNNTLVVLKFSALIVFIIVGLFYLEPANWSNFAPFGLGSLIGGQSGILPGASMLFIAFIGYETVSTAVDEAENPRRNIPYGVISSLFVAVVFYVIVTLVLTGTVPYYKLNVTNSIAFALAYLGVEWAATYISVIAVVTLLSVALTMSYALSRLLYSMSRDGLLPPKLSKISTKHQTPINATLVIGAVSMLIAGFVPMSSLSQFLSLSTLLYLIVLALGLLKLRKEQGVPQPHEFKTPLVPLLPILSIIVNGFLIVHYHTQVWLFLLLLLMFAAGFYFTYSYRHSKLENSIN</sequence>
<keyword evidence="5 6" id="KW-0472">Membrane</keyword>
<keyword evidence="4 6" id="KW-1133">Transmembrane helix</keyword>
<feature type="transmembrane region" description="Helical" evidence="6">
    <location>
        <begin position="87"/>
        <end position="116"/>
    </location>
</feature>
<dbReference type="GO" id="GO:0016020">
    <property type="term" value="C:membrane"/>
    <property type="evidence" value="ECO:0007669"/>
    <property type="project" value="UniProtKB-SubCell"/>
</dbReference>
<keyword evidence="2" id="KW-0813">Transport</keyword>
<dbReference type="Pfam" id="PF13520">
    <property type="entry name" value="AA_permease_2"/>
    <property type="match status" value="1"/>
</dbReference>
<dbReference type="PIRSF" id="PIRSF006060">
    <property type="entry name" value="AA_transporter"/>
    <property type="match status" value="1"/>
</dbReference>
<feature type="transmembrane region" description="Helical" evidence="6">
    <location>
        <begin position="405"/>
        <end position="426"/>
    </location>
</feature>
<dbReference type="GO" id="GO:0015171">
    <property type="term" value="F:amino acid transmembrane transporter activity"/>
    <property type="evidence" value="ECO:0007669"/>
    <property type="project" value="TreeGrafter"/>
</dbReference>
<name>A0A1I4IUM7_9LACT</name>
<accession>A0A1I4IUM7</accession>
<keyword evidence="3 6" id="KW-0812">Transmembrane</keyword>
<feature type="transmembrane region" description="Helical" evidence="6">
    <location>
        <begin position="432"/>
        <end position="450"/>
    </location>
</feature>
<evidence type="ECO:0000313" key="8">
    <source>
        <dbReference type="Proteomes" id="UP000181969"/>
    </source>
</evidence>
<dbReference type="EMBL" id="FOTJ01000021">
    <property type="protein sequence ID" value="SFL58000.1"/>
    <property type="molecule type" value="Genomic_DNA"/>
</dbReference>
<evidence type="ECO:0000256" key="3">
    <source>
        <dbReference type="ARBA" id="ARBA00022692"/>
    </source>
</evidence>
<evidence type="ECO:0000313" key="7">
    <source>
        <dbReference type="EMBL" id="SFL58000.1"/>
    </source>
</evidence>
<feature type="transmembrane region" description="Helical" evidence="6">
    <location>
        <begin position="176"/>
        <end position="195"/>
    </location>
</feature>
<comment type="subcellular location">
    <subcellularLocation>
        <location evidence="1">Membrane</location>
        <topology evidence="1">Multi-pass membrane protein</topology>
    </subcellularLocation>
</comment>
<proteinExistence type="predicted"/>
<feature type="transmembrane region" description="Helical" evidence="6">
    <location>
        <begin position="21"/>
        <end position="48"/>
    </location>
</feature>
<dbReference type="RefSeq" id="WP_074751973.1">
    <property type="nucleotide sequence ID" value="NZ_CAXVJC010000016.1"/>
</dbReference>
<protein>
    <submittedName>
        <fullName evidence="7">Amino acid/polyamine/organocation transporter, APC superfamily</fullName>
    </submittedName>
</protein>
<reference evidence="7 8" key="1">
    <citation type="submission" date="2016-10" db="EMBL/GenBank/DDBJ databases">
        <authorList>
            <person name="de Groot N.N."/>
        </authorList>
    </citation>
    <scope>NUCLEOTIDE SEQUENCE [LARGE SCALE GENOMIC DNA]</scope>
    <source>
        <strain evidence="7 8">M79</strain>
    </source>
</reference>
<dbReference type="OrthoDB" id="9762947at2"/>
<feature type="transmembrane region" description="Helical" evidence="6">
    <location>
        <begin position="253"/>
        <end position="278"/>
    </location>
</feature>
<dbReference type="Gene3D" id="1.20.1740.10">
    <property type="entry name" value="Amino acid/polyamine transporter I"/>
    <property type="match status" value="1"/>
</dbReference>
<dbReference type="AlphaFoldDB" id="A0A1I4IUM7"/>
<dbReference type="PANTHER" id="PTHR43243:SF4">
    <property type="entry name" value="CATIONIC AMINO ACID TRANSPORTER 4"/>
    <property type="match status" value="1"/>
</dbReference>
<dbReference type="InterPro" id="IPR002293">
    <property type="entry name" value="AA/rel_permease1"/>
</dbReference>
<feature type="transmembrane region" description="Helical" evidence="6">
    <location>
        <begin position="298"/>
        <end position="326"/>
    </location>
</feature>
<organism evidence="7 8">
    <name type="scientific">Lactococcus garvieae</name>
    <dbReference type="NCBI Taxonomy" id="1363"/>
    <lineage>
        <taxon>Bacteria</taxon>
        <taxon>Bacillati</taxon>
        <taxon>Bacillota</taxon>
        <taxon>Bacilli</taxon>
        <taxon>Lactobacillales</taxon>
        <taxon>Streptococcaceae</taxon>
        <taxon>Lactococcus</taxon>
    </lineage>
</organism>